<gene>
    <name evidence="3" type="ORF">B9Q03_00905</name>
</gene>
<dbReference type="Gene3D" id="3.30.450.370">
    <property type="match status" value="1"/>
</dbReference>
<comment type="caution">
    <text evidence="3">The sequence shown here is derived from an EMBL/GenBank/DDBJ whole genome shotgun (WGS) entry which is preliminary data.</text>
</comment>
<protein>
    <submittedName>
        <fullName evidence="3">Flagellar protein FlaI</fullName>
    </submittedName>
</protein>
<dbReference type="Proteomes" id="UP000240322">
    <property type="component" value="Unassembled WGS sequence"/>
</dbReference>
<evidence type="ECO:0000313" key="3">
    <source>
        <dbReference type="EMBL" id="PSN92494.1"/>
    </source>
</evidence>
<accession>A0A2R6B1I2</accession>
<feature type="domain" description="Bacterial type II secretion system protein E" evidence="2">
    <location>
        <begin position="141"/>
        <end position="385"/>
    </location>
</feature>
<keyword evidence="3" id="KW-0969">Cilium</keyword>
<dbReference type="PANTHER" id="PTHR30486:SF14">
    <property type="entry name" value="FLAGELLA ACCESSORY PROTEIN I"/>
    <property type="match status" value="1"/>
</dbReference>
<comment type="similarity">
    <text evidence="1">Belongs to the GSP E family.</text>
</comment>
<dbReference type="InterPro" id="IPR001482">
    <property type="entry name" value="T2SS/T4SS_dom"/>
</dbReference>
<dbReference type="FunFam" id="3.30.450.370:FF:000001">
    <property type="entry name" value="Secretion system protein E"/>
    <property type="match status" value="1"/>
</dbReference>
<keyword evidence="3" id="KW-0282">Flagellum</keyword>
<evidence type="ECO:0000256" key="1">
    <source>
        <dbReference type="ARBA" id="ARBA00006611"/>
    </source>
</evidence>
<organism evidence="3 4">
    <name type="scientific">Candidatus Marsarchaeota G2 archaeon OSP_D</name>
    <dbReference type="NCBI Taxonomy" id="1978157"/>
    <lineage>
        <taxon>Archaea</taxon>
        <taxon>Candidatus Marsarchaeota</taxon>
        <taxon>Candidatus Marsarchaeota group 2</taxon>
    </lineage>
</organism>
<dbReference type="PANTHER" id="PTHR30486">
    <property type="entry name" value="TWITCHING MOTILITY PROTEIN PILT"/>
    <property type="match status" value="1"/>
</dbReference>
<dbReference type="Gene3D" id="3.40.50.300">
    <property type="entry name" value="P-loop containing nucleotide triphosphate hydrolases"/>
    <property type="match status" value="1"/>
</dbReference>
<dbReference type="InterPro" id="IPR027417">
    <property type="entry name" value="P-loop_NTPase"/>
</dbReference>
<dbReference type="GO" id="GO:0016887">
    <property type="term" value="F:ATP hydrolysis activity"/>
    <property type="evidence" value="ECO:0007669"/>
    <property type="project" value="InterPro"/>
</dbReference>
<dbReference type="Pfam" id="PF00437">
    <property type="entry name" value="T2SSE"/>
    <property type="match status" value="1"/>
</dbReference>
<evidence type="ECO:0000259" key="2">
    <source>
        <dbReference type="Pfam" id="PF00437"/>
    </source>
</evidence>
<dbReference type="CDD" id="cd01130">
    <property type="entry name" value="VirB11-like_ATPase"/>
    <property type="match status" value="1"/>
</dbReference>
<proteinExistence type="inferred from homology"/>
<reference evidence="3 4" key="1">
    <citation type="submission" date="2017-04" db="EMBL/GenBank/DDBJ databases">
        <title>Novel microbial lineages endemic to geothermal iron-oxide mats fill important gaps in the evolutionary history of Archaea.</title>
        <authorList>
            <person name="Jay Z.J."/>
            <person name="Beam J.P."/>
            <person name="Dlakic M."/>
            <person name="Rusch D.B."/>
            <person name="Kozubal M.A."/>
            <person name="Inskeep W.P."/>
        </authorList>
    </citation>
    <scope>NUCLEOTIDE SEQUENCE [LARGE SCALE GENOMIC DNA]</scope>
    <source>
        <strain evidence="3">OSP_D</strain>
    </source>
</reference>
<sequence>MSQGLWKPANWSEPYLLTYLSSLREPPQRADNPSQYKGSVVFNVIYNVWDGVYIHAFSSKSPDGFNQYVIIEPPRPSLATLLKIEKMFARKVGEKDPPASIEGKEQFMLKVLLDLTKSMSEDDRFAIIYHFVRDKLYAGPLEPFIRDTNIEDISIPGRGTVFIVHKVFGPMQTSVKIEDPLELNELIISLSEKTMRPVSHNRPIIDASLPDGSRVSFVFGEDISKRGSNLTIRKFSKVPLSITQLISSGSITPMLGAYLWLMLDEGMNVFVCGETASGKTTTLNAITTFIPPHLKIVSIEDTPELTVPHANWVSEVTRDTGGEGSIKLFDLLKAALRQRPNYILVGEIRDKEGNVAFQAMQTGHSVMATFHAANVNTLIQRLTSYPIEVPRTHVNNLNIALFQTALYDKKGILQRRVIEVDELIDVDPTTNDIVYVPAFTYDPIEDKPVFAGRGSSYLIENKVAVRRGLDRKNLVKLYEDLELRAKFLSTLTQKKVFNYFEVWSQILRARQIGLEAVMDEVIA</sequence>
<dbReference type="Gene3D" id="1.10.390.40">
    <property type="match status" value="1"/>
</dbReference>
<dbReference type="InterPro" id="IPR050921">
    <property type="entry name" value="T4SS_GSP_E_ATPase"/>
</dbReference>
<keyword evidence="3" id="KW-0966">Cell projection</keyword>
<dbReference type="FunFam" id="3.40.50.300:FF:002252">
    <property type="entry name" value="Type IV secretion system protein"/>
    <property type="match status" value="1"/>
</dbReference>
<evidence type="ECO:0000313" key="4">
    <source>
        <dbReference type="Proteomes" id="UP000240322"/>
    </source>
</evidence>
<name>A0A2R6B1I2_9ARCH</name>
<dbReference type="AlphaFoldDB" id="A0A2R6B1I2"/>
<dbReference type="SUPFAM" id="SSF52540">
    <property type="entry name" value="P-loop containing nucleoside triphosphate hydrolases"/>
    <property type="match status" value="1"/>
</dbReference>
<dbReference type="EMBL" id="NEXE01000003">
    <property type="protein sequence ID" value="PSN92494.1"/>
    <property type="molecule type" value="Genomic_DNA"/>
</dbReference>